<dbReference type="GO" id="GO:0016491">
    <property type="term" value="F:oxidoreductase activity"/>
    <property type="evidence" value="ECO:0007669"/>
    <property type="project" value="UniProtKB-KW"/>
</dbReference>
<gene>
    <name evidence="6 8" type="ORF">P152DRAFT_473297</name>
</gene>
<dbReference type="OrthoDB" id="1663137at2759"/>
<reference evidence="8" key="3">
    <citation type="submission" date="2025-04" db="UniProtKB">
        <authorList>
            <consortium name="RefSeq"/>
        </authorList>
    </citation>
    <scope>IDENTIFICATION</scope>
    <source>
        <strain evidence="8">CBS 781.70</strain>
    </source>
</reference>
<evidence type="ECO:0000256" key="3">
    <source>
        <dbReference type="ARBA" id="ARBA00022643"/>
    </source>
</evidence>
<keyword evidence="3" id="KW-0288">FMN</keyword>
<evidence type="ECO:0000256" key="2">
    <source>
        <dbReference type="ARBA" id="ARBA00022630"/>
    </source>
</evidence>
<sequence length="415" mass="45101">MAPSLSDPVDLPCGLRLPNRLVKAALGEGLATSSHQPNLKFFEAYGQWGAGGWGGILTGNVMVDERHCGSSTDVLFEADPFKRPDEAWEAYAEAAQSHGTPGFVQINHPGRQSPVMGGRKWFWTKNMAPSAVPLNVGSGLLAWFLSAAIWGTPREMTIEEIRTTTQLFTDAACYVVERGFKGVQIHGAHGFLLAQFLSSKSNRRTDEYGGTPLKRARFAVEVTRAIRQAVPADVAVGIKFNSVDHQQEESLHDAIEQIRAIVDAGIDFLEISGGTYEDPQMLHARSAANIQSTKSSAREAHFLDFAREIRRSFPNLTLMLTGGFRTRAGMEAALADGACDLIGVGRPAVVNPAWPKEVLLNENMGNEEAQLLLNPVNIPSFAKKLGLNFVAAGSETVYYVMQIARIAKGLRPMAP</sequence>
<dbReference type="GO" id="GO:0010181">
    <property type="term" value="F:FMN binding"/>
    <property type="evidence" value="ECO:0007669"/>
    <property type="project" value="InterPro"/>
</dbReference>
<evidence type="ECO:0000313" key="7">
    <source>
        <dbReference type="Proteomes" id="UP000504638"/>
    </source>
</evidence>
<dbReference type="GeneID" id="54421792"/>
<dbReference type="InterPro" id="IPR001155">
    <property type="entry name" value="OxRdtase_FMN_N"/>
</dbReference>
<feature type="domain" description="NADH:flavin oxidoreductase/NADH oxidase N-terminal" evidence="5">
    <location>
        <begin position="15"/>
        <end position="358"/>
    </location>
</feature>
<dbReference type="SUPFAM" id="SSF51395">
    <property type="entry name" value="FMN-linked oxidoreductases"/>
    <property type="match status" value="1"/>
</dbReference>
<comment type="similarity">
    <text evidence="1">Belongs to the NADH:flavin oxidoreductase/NADH oxidase family.</text>
</comment>
<organism evidence="6">
    <name type="scientific">Eremomyces bilateralis CBS 781.70</name>
    <dbReference type="NCBI Taxonomy" id="1392243"/>
    <lineage>
        <taxon>Eukaryota</taxon>
        <taxon>Fungi</taxon>
        <taxon>Dikarya</taxon>
        <taxon>Ascomycota</taxon>
        <taxon>Pezizomycotina</taxon>
        <taxon>Dothideomycetes</taxon>
        <taxon>Dothideomycetes incertae sedis</taxon>
        <taxon>Eremomycetales</taxon>
        <taxon>Eremomycetaceae</taxon>
        <taxon>Eremomyces</taxon>
    </lineage>
</organism>
<dbReference type="RefSeq" id="XP_033534378.1">
    <property type="nucleotide sequence ID" value="XM_033681222.1"/>
</dbReference>
<name>A0A6G1G3Q5_9PEZI</name>
<protein>
    <submittedName>
        <fullName evidence="6 8">NADH:flavin oxidoreductase/NADH oxidase</fullName>
    </submittedName>
</protein>
<accession>A0A6G1G3Q5</accession>
<dbReference type="AlphaFoldDB" id="A0A6G1G3Q5"/>
<reference evidence="6 8" key="1">
    <citation type="submission" date="2020-01" db="EMBL/GenBank/DDBJ databases">
        <authorList>
            <consortium name="DOE Joint Genome Institute"/>
            <person name="Haridas S."/>
            <person name="Albert R."/>
            <person name="Binder M."/>
            <person name="Bloem J."/>
            <person name="Labutti K."/>
            <person name="Salamov A."/>
            <person name="Andreopoulos B."/>
            <person name="Baker S.E."/>
            <person name="Barry K."/>
            <person name="Bills G."/>
            <person name="Bluhm B.H."/>
            <person name="Cannon C."/>
            <person name="Castanera R."/>
            <person name="Culley D.E."/>
            <person name="Daum C."/>
            <person name="Ezra D."/>
            <person name="Gonzalez J.B."/>
            <person name="Henrissat B."/>
            <person name="Kuo A."/>
            <person name="Liang C."/>
            <person name="Lipzen A."/>
            <person name="Lutzoni F."/>
            <person name="Magnuson J."/>
            <person name="Mondo S."/>
            <person name="Nolan M."/>
            <person name="Ohm R."/>
            <person name="Pangilinan J."/>
            <person name="Park H.-J."/>
            <person name="Ramirez L."/>
            <person name="Alfaro M."/>
            <person name="Sun H."/>
            <person name="Tritt A."/>
            <person name="Yoshinaga Y."/>
            <person name="Zwiers L.-H."/>
            <person name="Turgeon B.G."/>
            <person name="Goodwin S.B."/>
            <person name="Spatafora J.W."/>
            <person name="Crous P.W."/>
            <person name="Grigoriev I.V."/>
        </authorList>
    </citation>
    <scope>NUCLEOTIDE SEQUENCE</scope>
    <source>
        <strain evidence="6 8">CBS 781.70</strain>
    </source>
</reference>
<keyword evidence="2" id="KW-0285">Flavoprotein</keyword>
<dbReference type="Pfam" id="PF00724">
    <property type="entry name" value="Oxidored_FMN"/>
    <property type="match status" value="1"/>
</dbReference>
<dbReference type="InterPro" id="IPR051799">
    <property type="entry name" value="NADH_flavin_oxidoreductase"/>
</dbReference>
<dbReference type="Gene3D" id="3.20.20.70">
    <property type="entry name" value="Aldolase class I"/>
    <property type="match status" value="1"/>
</dbReference>
<dbReference type="PANTHER" id="PTHR43656:SF2">
    <property type="entry name" value="BINDING OXIDOREDUCTASE, PUTATIVE (AFU_ORTHOLOGUE AFUA_2G08260)-RELATED"/>
    <property type="match status" value="1"/>
</dbReference>
<evidence type="ECO:0000313" key="6">
    <source>
        <dbReference type="EMBL" id="KAF1812747.1"/>
    </source>
</evidence>
<evidence type="ECO:0000256" key="1">
    <source>
        <dbReference type="ARBA" id="ARBA00005979"/>
    </source>
</evidence>
<dbReference type="PANTHER" id="PTHR43656">
    <property type="entry name" value="BINDING OXIDOREDUCTASE, PUTATIVE (AFU_ORTHOLOGUE AFUA_2G08260)-RELATED"/>
    <property type="match status" value="1"/>
</dbReference>
<evidence type="ECO:0000313" key="8">
    <source>
        <dbReference type="RefSeq" id="XP_033534378.1"/>
    </source>
</evidence>
<dbReference type="Proteomes" id="UP000504638">
    <property type="component" value="Unplaced"/>
</dbReference>
<proteinExistence type="inferred from homology"/>
<keyword evidence="7" id="KW-1185">Reference proteome</keyword>
<keyword evidence="4" id="KW-0560">Oxidoreductase</keyword>
<evidence type="ECO:0000256" key="4">
    <source>
        <dbReference type="ARBA" id="ARBA00023002"/>
    </source>
</evidence>
<dbReference type="EMBL" id="ML975156">
    <property type="protein sequence ID" value="KAF1812747.1"/>
    <property type="molecule type" value="Genomic_DNA"/>
</dbReference>
<reference evidence="8" key="2">
    <citation type="submission" date="2020-04" db="EMBL/GenBank/DDBJ databases">
        <authorList>
            <consortium name="NCBI Genome Project"/>
        </authorList>
    </citation>
    <scope>NUCLEOTIDE SEQUENCE</scope>
    <source>
        <strain evidence="8">CBS 781.70</strain>
    </source>
</reference>
<evidence type="ECO:0000259" key="5">
    <source>
        <dbReference type="Pfam" id="PF00724"/>
    </source>
</evidence>
<dbReference type="InterPro" id="IPR013785">
    <property type="entry name" value="Aldolase_TIM"/>
</dbReference>